<proteinExistence type="predicted"/>
<reference evidence="1" key="1">
    <citation type="submission" date="2021-06" db="EMBL/GenBank/DDBJ databases">
        <authorList>
            <person name="Kallberg Y."/>
            <person name="Tangrot J."/>
            <person name="Rosling A."/>
        </authorList>
    </citation>
    <scope>NUCLEOTIDE SEQUENCE</scope>
    <source>
        <strain evidence="1">MA461A</strain>
    </source>
</reference>
<dbReference type="EMBL" id="CAJVQC010097969">
    <property type="protein sequence ID" value="CAG8829818.1"/>
    <property type="molecule type" value="Genomic_DNA"/>
</dbReference>
<keyword evidence="2" id="KW-1185">Reference proteome</keyword>
<accession>A0ACA9S6V3</accession>
<evidence type="ECO:0000313" key="2">
    <source>
        <dbReference type="Proteomes" id="UP000789920"/>
    </source>
</evidence>
<evidence type="ECO:0000313" key="1">
    <source>
        <dbReference type="EMBL" id="CAG8829818.1"/>
    </source>
</evidence>
<gene>
    <name evidence="1" type="ORF">RPERSI_LOCUS27603</name>
</gene>
<protein>
    <submittedName>
        <fullName evidence="1">19071_t:CDS:1</fullName>
    </submittedName>
</protein>
<feature type="non-terminal residue" evidence="1">
    <location>
        <position position="1"/>
    </location>
</feature>
<dbReference type="Proteomes" id="UP000789920">
    <property type="component" value="Unassembled WGS sequence"/>
</dbReference>
<feature type="non-terminal residue" evidence="1">
    <location>
        <position position="96"/>
    </location>
</feature>
<name>A0ACA9S6V3_9GLOM</name>
<sequence length="96" mass="10925">LSKKAINIGLDASSNVLEELKNCMNSFISKYIPKGKEKVTCKRNISQQENEDKISNSSFSDKKNFIEIENLIKHKKLENQLSVNNAKTQNITRLVV</sequence>
<comment type="caution">
    <text evidence="1">The sequence shown here is derived from an EMBL/GenBank/DDBJ whole genome shotgun (WGS) entry which is preliminary data.</text>
</comment>
<organism evidence="1 2">
    <name type="scientific">Racocetra persica</name>
    <dbReference type="NCBI Taxonomy" id="160502"/>
    <lineage>
        <taxon>Eukaryota</taxon>
        <taxon>Fungi</taxon>
        <taxon>Fungi incertae sedis</taxon>
        <taxon>Mucoromycota</taxon>
        <taxon>Glomeromycotina</taxon>
        <taxon>Glomeromycetes</taxon>
        <taxon>Diversisporales</taxon>
        <taxon>Gigasporaceae</taxon>
        <taxon>Racocetra</taxon>
    </lineage>
</organism>